<dbReference type="Gene3D" id="3.30.465.10">
    <property type="match status" value="1"/>
</dbReference>
<feature type="domain" description="FAD-binding PCMH-type" evidence="8">
    <location>
        <begin position="34"/>
        <end position="212"/>
    </location>
</feature>
<comment type="cofactor">
    <cofactor evidence="1">
        <name>FAD</name>
        <dbReference type="ChEBI" id="CHEBI:57692"/>
    </cofactor>
</comment>
<dbReference type="SUPFAM" id="SSF56176">
    <property type="entry name" value="FAD-binding/transporter-associated domain-like"/>
    <property type="match status" value="1"/>
</dbReference>
<protein>
    <recommendedName>
        <fullName evidence="7">D-lactate dehydrogenase (cytochrome)</fullName>
        <ecNumber evidence="7">1.1.2.4</ecNumber>
    </recommendedName>
</protein>
<dbReference type="Pfam" id="PF01565">
    <property type="entry name" value="FAD_binding_4"/>
    <property type="match status" value="1"/>
</dbReference>
<evidence type="ECO:0000256" key="7">
    <source>
        <dbReference type="ARBA" id="ARBA00038897"/>
    </source>
</evidence>
<evidence type="ECO:0000256" key="6">
    <source>
        <dbReference type="ARBA" id="ARBA00023002"/>
    </source>
</evidence>
<evidence type="ECO:0000259" key="8">
    <source>
        <dbReference type="PROSITE" id="PS51387"/>
    </source>
</evidence>
<dbReference type="GO" id="GO:1903457">
    <property type="term" value="P:lactate catabolic process"/>
    <property type="evidence" value="ECO:0007669"/>
    <property type="project" value="TreeGrafter"/>
</dbReference>
<gene>
    <name evidence="10" type="ORF">ENT89_05920</name>
    <name evidence="9" type="ORF">ENX77_02225</name>
</gene>
<organism evidence="9">
    <name type="scientific">Geoglobus ahangari</name>
    <dbReference type="NCBI Taxonomy" id="113653"/>
    <lineage>
        <taxon>Archaea</taxon>
        <taxon>Methanobacteriati</taxon>
        <taxon>Methanobacteriota</taxon>
        <taxon>Archaeoglobi</taxon>
        <taxon>Archaeoglobales</taxon>
        <taxon>Archaeoglobaceae</taxon>
        <taxon>Geoglobus</taxon>
    </lineage>
</organism>
<proteinExistence type="inferred from homology"/>
<dbReference type="PANTHER" id="PTHR11748:SF111">
    <property type="entry name" value="D-LACTATE DEHYDROGENASE, MITOCHONDRIAL-RELATED"/>
    <property type="match status" value="1"/>
</dbReference>
<dbReference type="Gene3D" id="3.30.70.2740">
    <property type="match status" value="1"/>
</dbReference>
<keyword evidence="5" id="KW-0809">Transit peptide</keyword>
<accession>A0A7C3UD97</accession>
<keyword evidence="4" id="KW-0274">FAD</keyword>
<dbReference type="Pfam" id="PF02913">
    <property type="entry name" value="FAD-oxidase_C"/>
    <property type="match status" value="1"/>
</dbReference>
<dbReference type="SUPFAM" id="SSF55103">
    <property type="entry name" value="FAD-linked oxidases, C-terminal domain"/>
    <property type="match status" value="1"/>
</dbReference>
<dbReference type="InterPro" id="IPR016169">
    <property type="entry name" value="FAD-bd_PCMH_sub2"/>
</dbReference>
<dbReference type="FunFam" id="1.10.45.10:FF:000001">
    <property type="entry name" value="D-lactate dehydrogenase mitochondrial"/>
    <property type="match status" value="1"/>
</dbReference>
<dbReference type="PANTHER" id="PTHR11748">
    <property type="entry name" value="D-LACTATE DEHYDROGENASE"/>
    <property type="match status" value="1"/>
</dbReference>
<comment type="caution">
    <text evidence="9">The sequence shown here is derived from an EMBL/GenBank/DDBJ whole genome shotgun (WGS) entry which is preliminary data.</text>
</comment>
<comment type="similarity">
    <text evidence="2">Belongs to the FAD-binding oxidoreductase/transferase type 4 family.</text>
</comment>
<evidence type="ECO:0000313" key="9">
    <source>
        <dbReference type="EMBL" id="HGE65934.1"/>
    </source>
</evidence>
<evidence type="ECO:0000256" key="2">
    <source>
        <dbReference type="ARBA" id="ARBA00008000"/>
    </source>
</evidence>
<dbReference type="GO" id="GO:0008720">
    <property type="term" value="F:D-lactate dehydrogenase (NAD+) activity"/>
    <property type="evidence" value="ECO:0007669"/>
    <property type="project" value="TreeGrafter"/>
</dbReference>
<keyword evidence="6" id="KW-0560">Oxidoreductase</keyword>
<evidence type="ECO:0000256" key="4">
    <source>
        <dbReference type="ARBA" id="ARBA00022827"/>
    </source>
</evidence>
<reference evidence="9" key="1">
    <citation type="journal article" date="2020" name="mSystems">
        <title>Genome- and Community-Level Interaction Insights into Carbon Utilization and Element Cycling Functions of Hydrothermarchaeota in Hydrothermal Sediment.</title>
        <authorList>
            <person name="Zhou Z."/>
            <person name="Liu Y."/>
            <person name="Xu W."/>
            <person name="Pan J."/>
            <person name="Luo Z.H."/>
            <person name="Li M."/>
        </authorList>
    </citation>
    <scope>NUCLEOTIDE SEQUENCE [LARGE SCALE GENOMIC DNA]</scope>
    <source>
        <strain evidence="10">SpSt-62</strain>
        <strain evidence="9">SpSt-97</strain>
    </source>
</reference>
<dbReference type="InterPro" id="IPR036318">
    <property type="entry name" value="FAD-bd_PCMH-like_sf"/>
</dbReference>
<dbReference type="Gene3D" id="1.10.45.10">
    <property type="entry name" value="Vanillyl-alcohol Oxidase, Chain A, domain 4"/>
    <property type="match status" value="1"/>
</dbReference>
<dbReference type="FunFam" id="3.30.70.2740:FF:000001">
    <property type="entry name" value="D-lactate dehydrogenase mitochondrial"/>
    <property type="match status" value="1"/>
</dbReference>
<evidence type="ECO:0000256" key="5">
    <source>
        <dbReference type="ARBA" id="ARBA00022946"/>
    </source>
</evidence>
<dbReference type="EC" id="1.1.2.4" evidence="7"/>
<evidence type="ECO:0000256" key="3">
    <source>
        <dbReference type="ARBA" id="ARBA00022630"/>
    </source>
</evidence>
<name>A0A7C3UD97_9EURY</name>
<sequence length="457" mass="50136">MSNKIRELFSILGGDKVFTDPFDLISHSTDPGGIRGHVDAVVRAESVDDVIATVRFCRKYKIPLTPQGALSSLTGSAVPFGGIVLDLQKMCKIEEINIEDSYVVVEPGLRVEELNEELKKHGFYFPVDPTSSAVATIGGAIASGAGGIRGAKFGTIRDWTLGLDVVIGTGDLIKVGCRTVKCRQGYDLTRLFVGSEGTLGVIVKAVLQIHPIPEAVNRIVAFFSEYRDGVRAVREIKKAKIVPLAMEFMDKATMDLVSKFVGFEIPPKSEFALIVDVDAPKESIGRISEEVELILKRCGAVITSSDLSKEEIEKVFVMRKSATSTIINTSKIASFSEDVTVPPSKLPELMAEIYKIKEKYNINLFVFGHIADGNIHPRVAINSEEDFEKAKKVFREIGIKAIEMGGTTSGEHGIGIMKKDLLKYEFESRGSPIALEIMRKIKRIFDPDNIMNPGKII</sequence>
<dbReference type="PROSITE" id="PS51387">
    <property type="entry name" value="FAD_PCMH"/>
    <property type="match status" value="1"/>
</dbReference>
<dbReference type="InterPro" id="IPR016164">
    <property type="entry name" value="FAD-linked_Oxase-like_C"/>
</dbReference>
<dbReference type="InterPro" id="IPR006094">
    <property type="entry name" value="Oxid_FAD_bind_N"/>
</dbReference>
<dbReference type="InterPro" id="IPR016171">
    <property type="entry name" value="Vanillyl_alc_oxidase_C-sub2"/>
</dbReference>
<dbReference type="AlphaFoldDB" id="A0A7C3UD97"/>
<dbReference type="InterPro" id="IPR004113">
    <property type="entry name" value="FAD-bd_oxidored_4_C"/>
</dbReference>
<evidence type="ECO:0000256" key="1">
    <source>
        <dbReference type="ARBA" id="ARBA00001974"/>
    </source>
</evidence>
<dbReference type="InterPro" id="IPR016166">
    <property type="entry name" value="FAD-bd_PCMH"/>
</dbReference>
<dbReference type="GO" id="GO:0071949">
    <property type="term" value="F:FAD binding"/>
    <property type="evidence" value="ECO:0007669"/>
    <property type="project" value="InterPro"/>
</dbReference>
<dbReference type="EMBL" id="DTAK01000042">
    <property type="protein sequence ID" value="HGU59678.1"/>
    <property type="molecule type" value="Genomic_DNA"/>
</dbReference>
<evidence type="ECO:0000313" key="10">
    <source>
        <dbReference type="EMBL" id="HGU59678.1"/>
    </source>
</evidence>
<dbReference type="EMBL" id="DTPI01000013">
    <property type="protein sequence ID" value="HGE65934.1"/>
    <property type="molecule type" value="Genomic_DNA"/>
</dbReference>
<dbReference type="GO" id="GO:0004458">
    <property type="term" value="F:D-lactate dehydrogenase (cytochrome) activity"/>
    <property type="evidence" value="ECO:0007669"/>
    <property type="project" value="UniProtKB-EC"/>
</dbReference>
<keyword evidence="3" id="KW-0285">Flavoprotein</keyword>